<dbReference type="PANTHER" id="PTHR33678">
    <property type="entry name" value="BLL1576 PROTEIN"/>
    <property type="match status" value="1"/>
</dbReference>
<gene>
    <name evidence="4" type="primary">PP</name>
    <name evidence="4" type="ORF">MORIYA_0299</name>
</gene>
<dbReference type="Pfam" id="PF13817">
    <property type="entry name" value="DDE_Tnp_IS66_C"/>
    <property type="match status" value="1"/>
</dbReference>
<dbReference type="Pfam" id="PF03050">
    <property type="entry name" value="DDE_Tnp_IS66"/>
    <property type="match status" value="1"/>
</dbReference>
<dbReference type="InterPro" id="IPR004291">
    <property type="entry name" value="Transposase_IS66_central"/>
</dbReference>
<protein>
    <submittedName>
        <fullName evidence="4">Transposase</fullName>
    </submittedName>
</protein>
<proteinExistence type="predicted"/>
<dbReference type="Proteomes" id="UP000250163">
    <property type="component" value="Chromosome MORIYA"/>
</dbReference>
<feature type="domain" description="Transposase IS66 zinc-finger binding" evidence="2">
    <location>
        <begin position="86"/>
        <end position="130"/>
    </location>
</feature>
<dbReference type="InterPro" id="IPR024474">
    <property type="entry name" value="Znf_dom_IS66"/>
</dbReference>
<reference evidence="5" key="1">
    <citation type="submission" date="2018-05" db="EMBL/GenBank/DDBJ databases">
        <authorList>
            <person name="Cea G.-C."/>
            <person name="William W."/>
        </authorList>
    </citation>
    <scope>NUCLEOTIDE SEQUENCE [LARGE SCALE GENOMIC DNA]</scope>
    <source>
        <strain evidence="5">DB21MT 5</strain>
    </source>
</reference>
<sequence>MRTYYQTTLNNSRKCCLSCRLSSSKKMPGADEIFNEAEVTLDEQDNQILTSAIPENETEKKVKPKRKPLPPELPRKDVIIDIDDTDKICDCCRNPLHKMGESSSESLEFVPAHIKVIKTIRPKYTCRHCEKNGIESDVKTAPMPATPIPKSIATASLLSQIITCKYQFGLPLYRQETMLSDIGITLSRQTMSSWILRSATLLEPLYMRLKKTLLAEPSIHADETPLKVIKAEKSTSYMWVYCCGTDALGSNTNIVLFDYHNSRRAQCTIDFLDGYQGYMHVDGYKAYESTQATLVACLAHIRRKFIDVKKVQSKKKTGKVDVALNLIGKLYGIEKRIKGKSVEDKFTIRQSQAKPIVKILYDWLIEHKEKIPPKSKLGEAISYSLNQFEKFQRYLEDGRLSIDNNRAERAVKPFVIGRKAWLFSYTNTGANASAILYSLVETAKANNLIVHDYIASCLQQIAENPNDIDALLPWNIKRS</sequence>
<dbReference type="InterPro" id="IPR039552">
    <property type="entry name" value="IS66_C"/>
</dbReference>
<feature type="domain" description="Transposase IS66 C-terminal" evidence="3">
    <location>
        <begin position="438"/>
        <end position="474"/>
    </location>
</feature>
<name>A0A330LHY1_9GAMM</name>
<feature type="domain" description="Transposase IS66 central" evidence="1">
    <location>
        <begin position="150"/>
        <end position="431"/>
    </location>
</feature>
<dbReference type="KEGG" id="mya:MORIYA_0299"/>
<keyword evidence="5" id="KW-1185">Reference proteome</keyword>
<dbReference type="InterPro" id="IPR052344">
    <property type="entry name" value="Transposase-related"/>
</dbReference>
<evidence type="ECO:0000259" key="3">
    <source>
        <dbReference type="Pfam" id="PF13817"/>
    </source>
</evidence>
<dbReference type="Pfam" id="PF13005">
    <property type="entry name" value="zf-IS66"/>
    <property type="match status" value="1"/>
</dbReference>
<evidence type="ECO:0000313" key="5">
    <source>
        <dbReference type="Proteomes" id="UP000250163"/>
    </source>
</evidence>
<dbReference type="EMBL" id="LS483250">
    <property type="protein sequence ID" value="SQD76777.1"/>
    <property type="molecule type" value="Genomic_DNA"/>
</dbReference>
<dbReference type="AlphaFoldDB" id="A0A330LHY1"/>
<dbReference type="NCBIfam" id="NF033517">
    <property type="entry name" value="transpos_IS66"/>
    <property type="match status" value="1"/>
</dbReference>
<evidence type="ECO:0000259" key="2">
    <source>
        <dbReference type="Pfam" id="PF13005"/>
    </source>
</evidence>
<accession>A0A330LHY1</accession>
<evidence type="ECO:0000259" key="1">
    <source>
        <dbReference type="Pfam" id="PF03050"/>
    </source>
</evidence>
<evidence type="ECO:0000313" key="4">
    <source>
        <dbReference type="EMBL" id="SQD76777.1"/>
    </source>
</evidence>
<organism evidence="4 5">
    <name type="scientific">Moritella yayanosii</name>
    <dbReference type="NCBI Taxonomy" id="69539"/>
    <lineage>
        <taxon>Bacteria</taxon>
        <taxon>Pseudomonadati</taxon>
        <taxon>Pseudomonadota</taxon>
        <taxon>Gammaproteobacteria</taxon>
        <taxon>Alteromonadales</taxon>
        <taxon>Moritellaceae</taxon>
        <taxon>Moritella</taxon>
    </lineage>
</organism>